<reference evidence="1 2" key="1">
    <citation type="submission" date="2019-11" db="EMBL/GenBank/DDBJ databases">
        <authorList>
            <person name="Ay H."/>
        </authorList>
    </citation>
    <scope>NUCLEOTIDE SEQUENCE [LARGE SCALE GENOMIC DNA]</scope>
    <source>
        <strain evidence="1 2">BG9H</strain>
    </source>
</reference>
<sequence>MPAEITFPVYMRVGEQPEFRLGEFTVDLATGIGSLTYGRPELAAMMRAAADEITNPSHADEEVPDAAP</sequence>
<dbReference type="RefSeq" id="WP_219686783.1">
    <property type="nucleotide sequence ID" value="NZ_WMBF01000006.1"/>
</dbReference>
<gene>
    <name evidence="1" type="ORF">GKQ77_01680</name>
</gene>
<name>A0ABS6YI72_9ACTN</name>
<dbReference type="Proteomes" id="UP001197114">
    <property type="component" value="Unassembled WGS sequence"/>
</dbReference>
<evidence type="ECO:0000313" key="2">
    <source>
        <dbReference type="Proteomes" id="UP001197114"/>
    </source>
</evidence>
<protein>
    <submittedName>
        <fullName evidence="1">Uncharacterized protein</fullName>
    </submittedName>
</protein>
<evidence type="ECO:0000313" key="1">
    <source>
        <dbReference type="EMBL" id="MBW5420281.1"/>
    </source>
</evidence>
<dbReference type="EMBL" id="WMBF01000006">
    <property type="protein sequence ID" value="MBW5420281.1"/>
    <property type="molecule type" value="Genomic_DNA"/>
</dbReference>
<organism evidence="1 2">
    <name type="scientific">Streptomyces anatolicus</name>
    <dbReference type="NCBI Taxonomy" id="2675858"/>
    <lineage>
        <taxon>Bacteria</taxon>
        <taxon>Bacillati</taxon>
        <taxon>Actinomycetota</taxon>
        <taxon>Actinomycetes</taxon>
        <taxon>Kitasatosporales</taxon>
        <taxon>Streptomycetaceae</taxon>
        <taxon>Streptomyces</taxon>
    </lineage>
</organism>
<accession>A0ABS6YI72</accession>
<keyword evidence="2" id="KW-1185">Reference proteome</keyword>
<comment type="caution">
    <text evidence="1">The sequence shown here is derived from an EMBL/GenBank/DDBJ whole genome shotgun (WGS) entry which is preliminary data.</text>
</comment>
<proteinExistence type="predicted"/>